<organism evidence="12 13">
    <name type="scientific">Pendulispora rubella</name>
    <dbReference type="NCBI Taxonomy" id="2741070"/>
    <lineage>
        <taxon>Bacteria</taxon>
        <taxon>Pseudomonadati</taxon>
        <taxon>Myxococcota</taxon>
        <taxon>Myxococcia</taxon>
        <taxon>Myxococcales</taxon>
        <taxon>Sorangiineae</taxon>
        <taxon>Pendulisporaceae</taxon>
        <taxon>Pendulispora</taxon>
    </lineage>
</organism>
<dbReference type="InterPro" id="IPR013185">
    <property type="entry name" value="Transl_elong_KOW-like"/>
</dbReference>
<dbReference type="Pfam" id="PF01132">
    <property type="entry name" value="EFP"/>
    <property type="match status" value="1"/>
</dbReference>
<dbReference type="InterPro" id="IPR001059">
    <property type="entry name" value="Transl_elong_P/YeiP_cen"/>
</dbReference>
<dbReference type="NCBIfam" id="NF001810">
    <property type="entry name" value="PRK00529.1"/>
    <property type="match status" value="1"/>
</dbReference>
<dbReference type="Gene3D" id="2.30.30.30">
    <property type="match status" value="1"/>
</dbReference>
<keyword evidence="4 7" id="KW-0963">Cytoplasm</keyword>
<evidence type="ECO:0000259" key="11">
    <source>
        <dbReference type="SMART" id="SM01185"/>
    </source>
</evidence>
<comment type="function">
    <text evidence="7">Involved in peptide bond synthesis. Stimulates efficient translation and peptide-bond synthesis on native or reconstituted 70S ribosomes in vitro. Probably functions indirectly by altering the affinity of the ribosome for aminoacyl-tRNA, thus increasing their reactivity as acceptors for peptidyl transferase.</text>
</comment>
<evidence type="ECO:0000256" key="6">
    <source>
        <dbReference type="ARBA" id="ARBA00022917"/>
    </source>
</evidence>
<feature type="domain" description="Elongation factor P C-terminal" evidence="10">
    <location>
        <begin position="129"/>
        <end position="184"/>
    </location>
</feature>
<dbReference type="PIRSF" id="PIRSF005901">
    <property type="entry name" value="EF-P"/>
    <property type="match status" value="1"/>
</dbReference>
<keyword evidence="6 7" id="KW-0648">Protein biosynthesis</keyword>
<reference evidence="12" key="1">
    <citation type="submission" date="2021-12" db="EMBL/GenBank/DDBJ databases">
        <title>Discovery of the Pendulisporaceae a myxobacterial family with distinct sporulation behavior and unique specialized metabolism.</title>
        <authorList>
            <person name="Garcia R."/>
            <person name="Popoff A."/>
            <person name="Bader C.D."/>
            <person name="Loehr J."/>
            <person name="Walesch S."/>
            <person name="Walt C."/>
            <person name="Boldt J."/>
            <person name="Bunk B."/>
            <person name="Haeckl F.J.F.P.J."/>
            <person name="Gunesch A.P."/>
            <person name="Birkelbach J."/>
            <person name="Nuebel U."/>
            <person name="Pietschmann T."/>
            <person name="Bach T."/>
            <person name="Mueller R."/>
        </authorList>
    </citation>
    <scope>NUCLEOTIDE SEQUENCE</scope>
    <source>
        <strain evidence="12">MSr11367</strain>
    </source>
</reference>
<dbReference type="Pfam" id="PF08207">
    <property type="entry name" value="EFP_N"/>
    <property type="match status" value="1"/>
</dbReference>
<evidence type="ECO:0000256" key="4">
    <source>
        <dbReference type="ARBA" id="ARBA00022490"/>
    </source>
</evidence>
<dbReference type="InterPro" id="IPR011768">
    <property type="entry name" value="Transl_elongation_fac_P"/>
</dbReference>
<dbReference type="CDD" id="cd04470">
    <property type="entry name" value="S1_EF-P_repeat_1"/>
    <property type="match status" value="1"/>
</dbReference>
<comment type="subcellular location">
    <subcellularLocation>
        <location evidence="1 7">Cytoplasm</location>
    </subcellularLocation>
</comment>
<dbReference type="PROSITE" id="PS01275">
    <property type="entry name" value="EFP"/>
    <property type="match status" value="1"/>
</dbReference>
<dbReference type="InterPro" id="IPR014722">
    <property type="entry name" value="Rib_uL2_dom2"/>
</dbReference>
<keyword evidence="5 7" id="KW-0251">Elongation factor</keyword>
<protein>
    <recommendedName>
        <fullName evidence="7 8">Elongation factor P</fullName>
        <shortName evidence="7">EF-P</shortName>
    </recommendedName>
</protein>
<dbReference type="CDD" id="cd05794">
    <property type="entry name" value="S1_EF-P_repeat_2"/>
    <property type="match status" value="1"/>
</dbReference>
<dbReference type="SUPFAM" id="SSF50249">
    <property type="entry name" value="Nucleic acid-binding proteins"/>
    <property type="match status" value="2"/>
</dbReference>
<dbReference type="Gene3D" id="2.40.50.140">
    <property type="entry name" value="Nucleic acid-binding proteins"/>
    <property type="match status" value="2"/>
</dbReference>
<evidence type="ECO:0000256" key="7">
    <source>
        <dbReference type="HAMAP-Rule" id="MF_00141"/>
    </source>
</evidence>
<evidence type="ECO:0000256" key="1">
    <source>
        <dbReference type="ARBA" id="ARBA00004496"/>
    </source>
</evidence>
<dbReference type="InterPro" id="IPR015365">
    <property type="entry name" value="Elong-fact-P_C"/>
</dbReference>
<evidence type="ECO:0000256" key="8">
    <source>
        <dbReference type="NCBIfam" id="TIGR00038"/>
    </source>
</evidence>
<evidence type="ECO:0000256" key="3">
    <source>
        <dbReference type="ARBA" id="ARBA00009479"/>
    </source>
</evidence>
<dbReference type="HAMAP" id="MF_00141">
    <property type="entry name" value="EF_P"/>
    <property type="match status" value="1"/>
</dbReference>
<dbReference type="Pfam" id="PF09285">
    <property type="entry name" value="Elong-fact-P_C"/>
    <property type="match status" value="1"/>
</dbReference>
<dbReference type="PANTHER" id="PTHR30053">
    <property type="entry name" value="ELONGATION FACTOR P"/>
    <property type="match status" value="1"/>
</dbReference>
<dbReference type="EMBL" id="CP089983">
    <property type="protein sequence ID" value="WXB08499.1"/>
    <property type="molecule type" value="Genomic_DNA"/>
</dbReference>
<dbReference type="GO" id="GO:0003746">
    <property type="term" value="F:translation elongation factor activity"/>
    <property type="evidence" value="ECO:0007669"/>
    <property type="project" value="UniProtKB-KW"/>
</dbReference>
<evidence type="ECO:0000259" key="10">
    <source>
        <dbReference type="SMART" id="SM00841"/>
    </source>
</evidence>
<dbReference type="SMART" id="SM01185">
    <property type="entry name" value="EFP"/>
    <property type="match status" value="1"/>
</dbReference>
<dbReference type="InterPro" id="IPR012340">
    <property type="entry name" value="NA-bd_OB-fold"/>
</dbReference>
<dbReference type="InterPro" id="IPR020599">
    <property type="entry name" value="Transl_elong_fac_P/YeiP"/>
</dbReference>
<comment type="pathway">
    <text evidence="2 7">Protein biosynthesis; polypeptide chain elongation.</text>
</comment>
<dbReference type="Proteomes" id="UP001374803">
    <property type="component" value="Chromosome"/>
</dbReference>
<sequence>MSTTTDIRKGLRIQIDGVPYHVVDHQFVKPGKGQAFTRCRVRNLVNGNVIERTWKSGESVELADVEERKMTYSWEESDTFVFMEIATGDQIHVEKDKVGDAARFLGEGLEVEVTLFNGSAIGVDLPANVIMQVVESEPGIKGDTASGATKPAKLVTGATVNVPLFIKEGEWIKVDTSTGQYLERVNK</sequence>
<dbReference type="SMART" id="SM00841">
    <property type="entry name" value="Elong-fact-P_C"/>
    <property type="match status" value="1"/>
</dbReference>
<evidence type="ECO:0000256" key="5">
    <source>
        <dbReference type="ARBA" id="ARBA00022768"/>
    </source>
</evidence>
<proteinExistence type="inferred from homology"/>
<dbReference type="PANTHER" id="PTHR30053:SF12">
    <property type="entry name" value="ELONGATION FACTOR P (EF-P) FAMILY PROTEIN"/>
    <property type="match status" value="1"/>
</dbReference>
<name>A0ABZ2LC57_9BACT</name>
<dbReference type="InterPro" id="IPR013852">
    <property type="entry name" value="Transl_elong_P/YeiP_CS"/>
</dbReference>
<evidence type="ECO:0000256" key="2">
    <source>
        <dbReference type="ARBA" id="ARBA00004815"/>
    </source>
</evidence>
<feature type="domain" description="Translation elongation factor P/YeiP central" evidence="11">
    <location>
        <begin position="67"/>
        <end position="121"/>
    </location>
</feature>
<dbReference type="SUPFAM" id="SSF50104">
    <property type="entry name" value="Translation proteins SH3-like domain"/>
    <property type="match status" value="1"/>
</dbReference>
<gene>
    <name evidence="7 12" type="primary">efp</name>
    <name evidence="12" type="ORF">LVJ94_14785</name>
</gene>
<dbReference type="InterPro" id="IPR008991">
    <property type="entry name" value="Translation_prot_SH3-like_sf"/>
</dbReference>
<dbReference type="NCBIfam" id="TIGR00038">
    <property type="entry name" value="efp"/>
    <property type="match status" value="1"/>
</dbReference>
<evidence type="ECO:0000313" key="13">
    <source>
        <dbReference type="Proteomes" id="UP001374803"/>
    </source>
</evidence>
<keyword evidence="13" id="KW-1185">Reference proteome</keyword>
<accession>A0ABZ2LC57</accession>
<dbReference type="RefSeq" id="WP_394838169.1">
    <property type="nucleotide sequence ID" value="NZ_CP089929.1"/>
</dbReference>
<comment type="similarity">
    <text evidence="3 7 9">Belongs to the elongation factor P family.</text>
</comment>
<evidence type="ECO:0000256" key="9">
    <source>
        <dbReference type="RuleBase" id="RU004389"/>
    </source>
</evidence>
<evidence type="ECO:0000313" key="12">
    <source>
        <dbReference type="EMBL" id="WXB08499.1"/>
    </source>
</evidence>